<dbReference type="EMBL" id="CP062176">
    <property type="protein sequence ID" value="WXK39015.1"/>
    <property type="molecule type" value="Genomic_DNA"/>
</dbReference>
<protein>
    <recommendedName>
        <fullName evidence="1">LysR substrate-binding domain-containing protein</fullName>
    </recommendedName>
</protein>
<dbReference type="Pfam" id="PF03466">
    <property type="entry name" value="LysR_substrate"/>
    <property type="match status" value="1"/>
</dbReference>
<keyword evidence="3" id="KW-1185">Reference proteome</keyword>
<sequence length="118" mass="13211">MQRSVPPVRGYDQPPLAALVRIADTGLLIPRLGALDIWTPPAKCTGRDAAVAKFGIVLRPRFIVAPALDRSQLVTVLEPFAPVPLPLSVVYPLHRQLFATCWAFVRFIEKRLRTRFPQ</sequence>
<organism evidence="2 3">
    <name type="scientific">Mycetohabitans rhizoxinica</name>
    <dbReference type="NCBI Taxonomy" id="412963"/>
    <lineage>
        <taxon>Bacteria</taxon>
        <taxon>Pseudomonadati</taxon>
        <taxon>Pseudomonadota</taxon>
        <taxon>Betaproteobacteria</taxon>
        <taxon>Burkholderiales</taxon>
        <taxon>Burkholderiaceae</taxon>
        <taxon>Mycetohabitans</taxon>
    </lineage>
</organism>
<dbReference type="Gene3D" id="3.40.190.290">
    <property type="match status" value="1"/>
</dbReference>
<name>A0ABZ2PYN5_9BURK</name>
<feature type="domain" description="LysR substrate-binding" evidence="1">
    <location>
        <begin position="47"/>
        <end position="112"/>
    </location>
</feature>
<proteinExistence type="predicted"/>
<accession>A0ABZ2PYN5</accession>
<gene>
    <name evidence="2" type="ORF">IHE29_06865</name>
</gene>
<dbReference type="SUPFAM" id="SSF53850">
    <property type="entry name" value="Periplasmic binding protein-like II"/>
    <property type="match status" value="1"/>
</dbReference>
<evidence type="ECO:0000313" key="3">
    <source>
        <dbReference type="Proteomes" id="UP001493153"/>
    </source>
</evidence>
<reference evidence="2 3" key="1">
    <citation type="submission" date="2020-09" db="EMBL/GenBank/DDBJ databases">
        <title>Genome sequences of Mycetohabitans spp.</title>
        <authorList>
            <person name="Carter M.E."/>
            <person name="Carpenter S.C.D."/>
            <person name="Bogdanove A.J."/>
        </authorList>
    </citation>
    <scope>NUCLEOTIDE SEQUENCE [LARGE SCALE GENOMIC DNA]</scope>
    <source>
        <strain evidence="2 3">B12</strain>
    </source>
</reference>
<dbReference type="InterPro" id="IPR005119">
    <property type="entry name" value="LysR_subst-bd"/>
</dbReference>
<evidence type="ECO:0000259" key="1">
    <source>
        <dbReference type="Pfam" id="PF03466"/>
    </source>
</evidence>
<dbReference type="Proteomes" id="UP001493153">
    <property type="component" value="Chromosome"/>
</dbReference>
<evidence type="ECO:0000313" key="2">
    <source>
        <dbReference type="EMBL" id="WXK39015.1"/>
    </source>
</evidence>